<dbReference type="PANTHER" id="PTHR24026:SF133">
    <property type="entry name" value="CADHERIN-RELATED FAMILY MEMBER 2"/>
    <property type="match status" value="1"/>
</dbReference>
<organism evidence="4 5">
    <name type="scientific">Hoeflea algicola</name>
    <dbReference type="NCBI Taxonomy" id="2983763"/>
    <lineage>
        <taxon>Bacteria</taxon>
        <taxon>Pseudomonadati</taxon>
        <taxon>Pseudomonadota</taxon>
        <taxon>Alphaproteobacteria</taxon>
        <taxon>Hyphomicrobiales</taxon>
        <taxon>Rhizobiaceae</taxon>
        <taxon>Hoeflea</taxon>
    </lineage>
</organism>
<sequence>MISLIDVNEFDVTWEKSKYYETAKIREDAVIGTDVDLGFVADDRDPSDTVTFALTNNDELPFAIDPKTGGVTVSKSLSGDEAASYTLEIVATSTDGSEARRRFEVPVEDVNEFEVSALIDADEAIGEVDENAGYGTKVGITAFAEDPDRSDEVTYSLTDQYGPFSIDPNTGVIAVQNPDNLDNETKPVEIVQVAAQSSDGSVSWMDFEVAINDVNEDSVRFPQDVDSAANEVEENAPAGMLVGITVFAEDTDRNDKVTYSIEENDDTPYAIDPVTGVVTTTAPIDLESSWPWGLRIVATSSDGSTNERPFEIRMIPVNEYDITPFVDTDAASDEVADRAEYASPVGITLSAADGDHDRYGTTPIRFTTVDADGNPYSGGAFGVGAEGKVFIDSAQRLAELEPGPHTIYVKATSDDGSERTEPVIITILGPDRWYDNPQGPRVEADYPTVSDVDRQACVDQDDDRSSLATYNNESNYFDCLESAVPEVSWRENPQGPRYEQDYEGLLPEGALNYCKYNDEDPTSSSYNNETAFFDCLDPYKRAEPEPDLKWRDNPQGPRFEENYINLVSQEALDYCRYEDEDPASQSYNSETAYFDCLDPYLPATTATDDNPGFEPEPELKWRDSPQGPRFEENYINLVSQEALDYCRYEDEDPASQSYNNETAYFDCLDPYLPAASLPDPAPSDDTVVDKLSAARLCAQDHDLQAEFATNTGLVTITNAAVSNIEVMRLYPGGETESIAYLEAGQSTEFTSQRRAVFVGLDSVRRVRGGRQAT</sequence>
<feature type="domain" description="Cadherin" evidence="3">
    <location>
        <begin position="127"/>
        <end position="221"/>
    </location>
</feature>
<dbReference type="InterPro" id="IPR015919">
    <property type="entry name" value="Cadherin-like_sf"/>
</dbReference>
<proteinExistence type="predicted"/>
<evidence type="ECO:0000313" key="5">
    <source>
        <dbReference type="Proteomes" id="UP001073227"/>
    </source>
</evidence>
<dbReference type="CDD" id="cd11304">
    <property type="entry name" value="Cadherin_repeat"/>
    <property type="match status" value="3"/>
</dbReference>
<evidence type="ECO:0000259" key="3">
    <source>
        <dbReference type="PROSITE" id="PS50268"/>
    </source>
</evidence>
<dbReference type="Proteomes" id="UP001073227">
    <property type="component" value="Unassembled WGS sequence"/>
</dbReference>
<feature type="domain" description="Cadherin" evidence="3">
    <location>
        <begin position="17"/>
        <end position="118"/>
    </location>
</feature>
<feature type="domain" description="Cadherin" evidence="3">
    <location>
        <begin position="231"/>
        <end position="326"/>
    </location>
</feature>
<dbReference type="InterPro" id="IPR002126">
    <property type="entry name" value="Cadherin-like_dom"/>
</dbReference>
<comment type="caution">
    <text evidence="4">The sequence shown here is derived from an EMBL/GenBank/DDBJ whole genome shotgun (WGS) entry which is preliminary data.</text>
</comment>
<dbReference type="EMBL" id="JAOVZR010000001">
    <property type="protein sequence ID" value="MCY0146866.1"/>
    <property type="molecule type" value="Genomic_DNA"/>
</dbReference>
<dbReference type="Pfam" id="PF00028">
    <property type="entry name" value="Cadherin"/>
    <property type="match status" value="2"/>
</dbReference>
<gene>
    <name evidence="4" type="ORF">OEG84_03825</name>
</gene>
<keyword evidence="2" id="KW-0472">Membrane</keyword>
<dbReference type="PANTHER" id="PTHR24026">
    <property type="entry name" value="FAT ATYPICAL CADHERIN-RELATED"/>
    <property type="match status" value="1"/>
</dbReference>
<evidence type="ECO:0000256" key="2">
    <source>
        <dbReference type="ARBA" id="ARBA00022989"/>
    </source>
</evidence>
<dbReference type="RefSeq" id="WP_267652505.1">
    <property type="nucleotide sequence ID" value="NZ_JAOVZR010000001.1"/>
</dbReference>
<dbReference type="SUPFAM" id="SSF49313">
    <property type="entry name" value="Cadherin-like"/>
    <property type="match status" value="3"/>
</dbReference>
<keyword evidence="2" id="KW-1133">Transmembrane helix</keyword>
<protein>
    <submittedName>
        <fullName evidence="4">Cadherin repeat domain-containing protein</fullName>
    </submittedName>
</protein>
<reference evidence="4" key="1">
    <citation type="submission" date="2022-10" db="EMBL/GenBank/DDBJ databases">
        <title>Hoeflea sp. G2-23, isolated from marine algae.</title>
        <authorList>
            <person name="Kristyanto S."/>
            <person name="Kim J.M."/>
            <person name="Jeon C.O."/>
        </authorList>
    </citation>
    <scope>NUCLEOTIDE SEQUENCE</scope>
    <source>
        <strain evidence="4">G2-23</strain>
    </source>
</reference>
<keyword evidence="1" id="KW-0812">Transmembrane</keyword>
<evidence type="ECO:0000313" key="4">
    <source>
        <dbReference type="EMBL" id="MCY0146866.1"/>
    </source>
</evidence>
<evidence type="ECO:0000256" key="1">
    <source>
        <dbReference type="ARBA" id="ARBA00022692"/>
    </source>
</evidence>
<accession>A0ABT3Z569</accession>
<dbReference type="SMART" id="SM00112">
    <property type="entry name" value="CA"/>
    <property type="match status" value="3"/>
</dbReference>
<name>A0ABT3Z569_9HYPH</name>
<dbReference type="Gene3D" id="2.60.40.60">
    <property type="entry name" value="Cadherins"/>
    <property type="match status" value="3"/>
</dbReference>
<keyword evidence="5" id="KW-1185">Reference proteome</keyword>
<dbReference type="PROSITE" id="PS50268">
    <property type="entry name" value="CADHERIN_2"/>
    <property type="match status" value="3"/>
</dbReference>